<evidence type="ECO:0000313" key="3">
    <source>
        <dbReference type="Proteomes" id="UP000092584"/>
    </source>
</evidence>
<proteinExistence type="predicted"/>
<name>A0A1B8U3M8_9FLAO</name>
<dbReference type="OrthoDB" id="1446823at2"/>
<evidence type="ECO:0008006" key="4">
    <source>
        <dbReference type="Google" id="ProtNLM"/>
    </source>
</evidence>
<dbReference type="RefSeq" id="WP_065317599.1">
    <property type="nucleotide sequence ID" value="NZ_CP017477.1"/>
</dbReference>
<sequence>MKSYLITVLIVLGSLSLNAQETKIEVKKGDIFEIVKPSGNNYKHINFPRKNIILKKGGVLTNQTVNGKEVIVTKVTKKNNGSTKIKVKPTDGTGFYKVIKSVSINFEEAIKSGEIRVKEDS</sequence>
<dbReference type="EMBL" id="LSFM01000001">
    <property type="protein sequence ID" value="OBY66477.1"/>
    <property type="molecule type" value="Genomic_DNA"/>
</dbReference>
<evidence type="ECO:0000256" key="1">
    <source>
        <dbReference type="SAM" id="SignalP"/>
    </source>
</evidence>
<dbReference type="Proteomes" id="UP000092584">
    <property type="component" value="Unassembled WGS sequence"/>
</dbReference>
<keyword evidence="3" id="KW-1185">Reference proteome</keyword>
<reference evidence="3" key="1">
    <citation type="submission" date="2016-02" db="EMBL/GenBank/DDBJ databases">
        <authorList>
            <person name="Shin S.-K."/>
            <person name="Yi H."/>
            <person name="Kim E."/>
        </authorList>
    </citation>
    <scope>NUCLEOTIDE SEQUENCE [LARGE SCALE GENOMIC DNA]</scope>
    <source>
        <strain evidence="3">LPB0003</strain>
    </source>
</reference>
<accession>A0A1B8U3M8</accession>
<protein>
    <recommendedName>
        <fullName evidence="4">Dihydroorotase</fullName>
    </recommendedName>
</protein>
<feature type="signal peptide" evidence="1">
    <location>
        <begin position="1"/>
        <end position="19"/>
    </location>
</feature>
<evidence type="ECO:0000313" key="2">
    <source>
        <dbReference type="EMBL" id="OBY66477.1"/>
    </source>
</evidence>
<dbReference type="KEGG" id="pob:LPB03_09225"/>
<dbReference type="STRING" id="1774273.LPB03_09225"/>
<organism evidence="2 3">
    <name type="scientific">Polaribacter vadi</name>
    <dbReference type="NCBI Taxonomy" id="1774273"/>
    <lineage>
        <taxon>Bacteria</taxon>
        <taxon>Pseudomonadati</taxon>
        <taxon>Bacteroidota</taxon>
        <taxon>Flavobacteriia</taxon>
        <taxon>Flavobacteriales</taxon>
        <taxon>Flavobacteriaceae</taxon>
    </lineage>
</organism>
<feature type="chain" id="PRO_5008615978" description="Dihydroorotase" evidence="1">
    <location>
        <begin position="20"/>
        <end position="121"/>
    </location>
</feature>
<dbReference type="AlphaFoldDB" id="A0A1B8U3M8"/>
<gene>
    <name evidence="2" type="ORF">LPB3_00310</name>
</gene>
<comment type="caution">
    <text evidence="2">The sequence shown here is derived from an EMBL/GenBank/DDBJ whole genome shotgun (WGS) entry which is preliminary data.</text>
</comment>
<keyword evidence="1" id="KW-0732">Signal</keyword>